<evidence type="ECO:0000256" key="7">
    <source>
        <dbReference type="SAM" id="Coils"/>
    </source>
</evidence>
<organism evidence="12 13">
    <name type="scientific">Halorientalis brevis</name>
    <dbReference type="NCBI Taxonomy" id="1126241"/>
    <lineage>
        <taxon>Archaea</taxon>
        <taxon>Methanobacteriati</taxon>
        <taxon>Methanobacteriota</taxon>
        <taxon>Stenosarchaea group</taxon>
        <taxon>Halobacteria</taxon>
        <taxon>Halobacteriales</taxon>
        <taxon>Haloarculaceae</taxon>
        <taxon>Halorientalis</taxon>
    </lineage>
</organism>
<evidence type="ECO:0000259" key="8">
    <source>
        <dbReference type="PROSITE" id="PS50109"/>
    </source>
</evidence>
<feature type="domain" description="Histidine kinase" evidence="8">
    <location>
        <begin position="393"/>
        <end position="616"/>
    </location>
</feature>
<evidence type="ECO:0000259" key="10">
    <source>
        <dbReference type="PROSITE" id="PS50112"/>
    </source>
</evidence>
<dbReference type="InterPro" id="IPR003594">
    <property type="entry name" value="HATPase_dom"/>
</dbReference>
<dbReference type="AlphaFoldDB" id="A0ABD6CHF8"/>
<dbReference type="InterPro" id="IPR052162">
    <property type="entry name" value="Sensor_kinase/Photoreceptor"/>
</dbReference>
<dbReference type="InterPro" id="IPR004358">
    <property type="entry name" value="Sig_transdc_His_kin-like_C"/>
</dbReference>
<dbReference type="InterPro" id="IPR013656">
    <property type="entry name" value="PAS_4"/>
</dbReference>
<evidence type="ECO:0000256" key="3">
    <source>
        <dbReference type="ARBA" id="ARBA00022553"/>
    </source>
</evidence>
<dbReference type="Gene3D" id="3.30.565.10">
    <property type="entry name" value="Histidine kinase-like ATPase, C-terminal domain"/>
    <property type="match status" value="1"/>
</dbReference>
<dbReference type="SMART" id="SM00086">
    <property type="entry name" value="PAC"/>
    <property type="match status" value="2"/>
</dbReference>
<evidence type="ECO:0000256" key="5">
    <source>
        <dbReference type="ARBA" id="ARBA00022777"/>
    </source>
</evidence>
<comment type="caution">
    <text evidence="12">The sequence shown here is derived from an EMBL/GenBank/DDBJ whole genome shotgun (WGS) entry which is preliminary data.</text>
</comment>
<dbReference type="SMART" id="SM00387">
    <property type="entry name" value="HATPase_c"/>
    <property type="match status" value="1"/>
</dbReference>
<dbReference type="PANTHER" id="PTHR43304">
    <property type="entry name" value="PHYTOCHROME-LIKE PROTEIN CPH1"/>
    <property type="match status" value="1"/>
</dbReference>
<dbReference type="NCBIfam" id="TIGR00229">
    <property type="entry name" value="sensory_box"/>
    <property type="match status" value="2"/>
</dbReference>
<evidence type="ECO:0000256" key="6">
    <source>
        <dbReference type="PROSITE-ProRule" id="PRU00169"/>
    </source>
</evidence>
<dbReference type="Pfam" id="PF00989">
    <property type="entry name" value="PAS"/>
    <property type="match status" value="1"/>
</dbReference>
<dbReference type="InterPro" id="IPR036890">
    <property type="entry name" value="HATPase_C_sf"/>
</dbReference>
<dbReference type="InterPro" id="IPR001610">
    <property type="entry name" value="PAC"/>
</dbReference>
<dbReference type="EMBL" id="JBHUDJ010000014">
    <property type="protein sequence ID" value="MFD1589030.1"/>
    <property type="molecule type" value="Genomic_DNA"/>
</dbReference>
<feature type="domain" description="Response regulatory" evidence="9">
    <location>
        <begin position="5"/>
        <end position="120"/>
    </location>
</feature>
<evidence type="ECO:0000256" key="2">
    <source>
        <dbReference type="ARBA" id="ARBA00012438"/>
    </source>
</evidence>
<dbReference type="SUPFAM" id="SSF47384">
    <property type="entry name" value="Homodimeric domain of signal transducing histidine kinase"/>
    <property type="match status" value="1"/>
</dbReference>
<dbReference type="InterPro" id="IPR001789">
    <property type="entry name" value="Sig_transdc_resp-reg_receiver"/>
</dbReference>
<dbReference type="PANTHER" id="PTHR43304:SF1">
    <property type="entry name" value="PAC DOMAIN-CONTAINING PROTEIN"/>
    <property type="match status" value="1"/>
</dbReference>
<dbReference type="CDD" id="cd00075">
    <property type="entry name" value="HATPase"/>
    <property type="match status" value="1"/>
</dbReference>
<dbReference type="PROSITE" id="PS50112">
    <property type="entry name" value="PAS"/>
    <property type="match status" value="2"/>
</dbReference>
<dbReference type="Gene3D" id="3.40.50.2300">
    <property type="match status" value="1"/>
</dbReference>
<feature type="domain" description="PAS" evidence="10">
    <location>
        <begin position="262"/>
        <end position="332"/>
    </location>
</feature>
<dbReference type="InterPro" id="IPR036097">
    <property type="entry name" value="HisK_dim/P_sf"/>
</dbReference>
<reference evidence="12 13" key="1">
    <citation type="journal article" date="2019" name="Int. J. Syst. Evol. Microbiol.">
        <title>The Global Catalogue of Microorganisms (GCM) 10K type strain sequencing project: providing services to taxonomists for standard genome sequencing and annotation.</title>
        <authorList>
            <consortium name="The Broad Institute Genomics Platform"/>
            <consortium name="The Broad Institute Genome Sequencing Center for Infectious Disease"/>
            <person name="Wu L."/>
            <person name="Ma J."/>
        </authorList>
    </citation>
    <scope>NUCLEOTIDE SEQUENCE [LARGE SCALE GENOMIC DNA]</scope>
    <source>
        <strain evidence="12 13">CGMCC 1.12125</strain>
    </source>
</reference>
<feature type="domain" description="PAS" evidence="10">
    <location>
        <begin position="132"/>
        <end position="169"/>
    </location>
</feature>
<keyword evidence="13" id="KW-1185">Reference proteome</keyword>
<dbReference type="InterPro" id="IPR011006">
    <property type="entry name" value="CheY-like_superfamily"/>
</dbReference>
<dbReference type="SUPFAM" id="SSF52172">
    <property type="entry name" value="CheY-like"/>
    <property type="match status" value="1"/>
</dbReference>
<dbReference type="PRINTS" id="PR00344">
    <property type="entry name" value="BCTRLSENSOR"/>
</dbReference>
<feature type="coiled-coil region" evidence="7">
    <location>
        <begin position="435"/>
        <end position="462"/>
    </location>
</feature>
<gene>
    <name evidence="12" type="ORF">ACFR9U_18780</name>
</gene>
<keyword evidence="7" id="KW-0175">Coiled coil</keyword>
<dbReference type="Pfam" id="PF00072">
    <property type="entry name" value="Response_reg"/>
    <property type="match status" value="1"/>
</dbReference>
<evidence type="ECO:0000256" key="4">
    <source>
        <dbReference type="ARBA" id="ARBA00022679"/>
    </source>
</evidence>
<evidence type="ECO:0000313" key="12">
    <source>
        <dbReference type="EMBL" id="MFD1589030.1"/>
    </source>
</evidence>
<proteinExistence type="predicted"/>
<dbReference type="Gene3D" id="1.10.287.130">
    <property type="match status" value="1"/>
</dbReference>
<dbReference type="SMART" id="SM00091">
    <property type="entry name" value="PAS"/>
    <property type="match status" value="2"/>
</dbReference>
<evidence type="ECO:0000256" key="1">
    <source>
        <dbReference type="ARBA" id="ARBA00000085"/>
    </source>
</evidence>
<dbReference type="CDD" id="cd00082">
    <property type="entry name" value="HisKA"/>
    <property type="match status" value="1"/>
</dbReference>
<dbReference type="Gene3D" id="3.30.450.20">
    <property type="entry name" value="PAS domain"/>
    <property type="match status" value="2"/>
</dbReference>
<dbReference type="InterPro" id="IPR035965">
    <property type="entry name" value="PAS-like_dom_sf"/>
</dbReference>
<dbReference type="InterPro" id="IPR000014">
    <property type="entry name" value="PAS"/>
</dbReference>
<dbReference type="PROSITE" id="PS50109">
    <property type="entry name" value="HIS_KIN"/>
    <property type="match status" value="1"/>
</dbReference>
<evidence type="ECO:0000259" key="9">
    <source>
        <dbReference type="PROSITE" id="PS50110"/>
    </source>
</evidence>
<feature type="domain" description="PAC" evidence="11">
    <location>
        <begin position="338"/>
        <end position="389"/>
    </location>
</feature>
<accession>A0ABD6CHF8</accession>
<name>A0ABD6CHF8_9EURY</name>
<dbReference type="SUPFAM" id="SSF55874">
    <property type="entry name" value="ATPase domain of HSP90 chaperone/DNA topoisomerase II/histidine kinase"/>
    <property type="match status" value="1"/>
</dbReference>
<dbReference type="InterPro" id="IPR003661">
    <property type="entry name" value="HisK_dim/P_dom"/>
</dbReference>
<dbReference type="Pfam" id="PF02518">
    <property type="entry name" value="HATPase_c"/>
    <property type="match status" value="1"/>
</dbReference>
<feature type="domain" description="PAC" evidence="11">
    <location>
        <begin position="214"/>
        <end position="265"/>
    </location>
</feature>
<keyword evidence="4" id="KW-0808">Transferase</keyword>
<protein>
    <recommendedName>
        <fullName evidence="2">histidine kinase</fullName>
        <ecNumber evidence="2">2.7.13.3</ecNumber>
    </recommendedName>
</protein>
<comment type="caution">
    <text evidence="6">Lacks conserved residue(s) required for the propagation of feature annotation.</text>
</comment>
<dbReference type="Pfam" id="PF00512">
    <property type="entry name" value="HisKA"/>
    <property type="match status" value="1"/>
</dbReference>
<dbReference type="InterPro" id="IPR000700">
    <property type="entry name" value="PAS-assoc_C"/>
</dbReference>
<dbReference type="InterPro" id="IPR013767">
    <property type="entry name" value="PAS_fold"/>
</dbReference>
<dbReference type="InterPro" id="IPR005467">
    <property type="entry name" value="His_kinase_dom"/>
</dbReference>
<dbReference type="EC" id="2.7.13.3" evidence="2"/>
<dbReference type="Proteomes" id="UP001597119">
    <property type="component" value="Unassembled WGS sequence"/>
</dbReference>
<sequence>MPQAATVLVVASSRLRELADEIDGTAAAEADVVATKRAAQERLAADSTIDCVVAAQELPDGAGLDLLAQVRETDPSLPFVLLATDGSERLASDAFAADADDYVPVDPAAPAVEEIVTRIDGILEADRETRRSRQQLETIVETVPEGVFVFDEDARIVGGNETGAEMIGYDCKADVIGTSIPDLVADGVFHEEVVEAYLDELPELLSPETDKETTTFEFRAFPGTDDERVFEVRTTLRPADGEYRGAIGVIRDVTERERRREELEQYETIINAIPDPVYATDADGLFEFVNDAMEDLVGYEFPDPQDKGVYLGMTERDLEKSRELIRELLSPDTPREKGMVEMDVITRDGHSIPVENHMALLPYDEGYRGTAGVLRDISEQKRRKRRLDVLDTVLRHNLRNDMNVIIGYAELLADRLDDRELLSAVERIRRKARDLIRIGDEIRTLQNTIEREESDRERSTIDAAPIIDRVVERYQADAPQATLRAEHPEELRVTGDSTLQRALADLIENALEHSDRPDPTVTVSVETDCAPPRSAASDDAEAADWVAIRVADDGPGIPDYERRLINGDEDITPLKHGSGLGLWVVSWITESFGGDVTIESNQPRGSIVTLRLVHGDPPE</sequence>
<dbReference type="Pfam" id="PF08448">
    <property type="entry name" value="PAS_4"/>
    <property type="match status" value="1"/>
</dbReference>
<evidence type="ECO:0000259" key="11">
    <source>
        <dbReference type="PROSITE" id="PS50113"/>
    </source>
</evidence>
<evidence type="ECO:0000313" key="13">
    <source>
        <dbReference type="Proteomes" id="UP001597119"/>
    </source>
</evidence>
<dbReference type="PROSITE" id="PS50113">
    <property type="entry name" value="PAC"/>
    <property type="match status" value="2"/>
</dbReference>
<dbReference type="PROSITE" id="PS50110">
    <property type="entry name" value="RESPONSE_REGULATORY"/>
    <property type="match status" value="1"/>
</dbReference>
<dbReference type="SUPFAM" id="SSF55785">
    <property type="entry name" value="PYP-like sensor domain (PAS domain)"/>
    <property type="match status" value="2"/>
</dbReference>
<dbReference type="RefSeq" id="WP_247379037.1">
    <property type="nucleotide sequence ID" value="NZ_JALLGV010000005.1"/>
</dbReference>
<comment type="catalytic activity">
    <reaction evidence="1">
        <text>ATP + protein L-histidine = ADP + protein N-phospho-L-histidine.</text>
        <dbReference type="EC" id="2.7.13.3"/>
    </reaction>
</comment>
<keyword evidence="3" id="KW-0597">Phosphoprotein</keyword>
<keyword evidence="5" id="KW-0418">Kinase</keyword>
<dbReference type="CDD" id="cd00130">
    <property type="entry name" value="PAS"/>
    <property type="match status" value="2"/>
</dbReference>
<dbReference type="GO" id="GO:0004673">
    <property type="term" value="F:protein histidine kinase activity"/>
    <property type="evidence" value="ECO:0007669"/>
    <property type="project" value="UniProtKB-EC"/>
</dbReference>